<feature type="transmembrane region" description="Helical" evidence="10">
    <location>
        <begin position="376"/>
        <end position="398"/>
    </location>
</feature>
<keyword evidence="8 10" id="KW-0472">Membrane</keyword>
<evidence type="ECO:0000313" key="12">
    <source>
        <dbReference type="EMBL" id="HHE75699.1"/>
    </source>
</evidence>
<evidence type="ECO:0000256" key="9">
    <source>
        <dbReference type="ARBA" id="ARBA00023201"/>
    </source>
</evidence>
<dbReference type="Pfam" id="PF00999">
    <property type="entry name" value="Na_H_Exchanger"/>
    <property type="match status" value="1"/>
</dbReference>
<keyword evidence="5 10" id="KW-1133">Transmembrane helix</keyword>
<feature type="transmembrane region" description="Helical" evidence="10">
    <location>
        <begin position="282"/>
        <end position="303"/>
    </location>
</feature>
<evidence type="ECO:0000256" key="6">
    <source>
        <dbReference type="ARBA" id="ARBA00023053"/>
    </source>
</evidence>
<evidence type="ECO:0000256" key="2">
    <source>
        <dbReference type="ARBA" id="ARBA00022448"/>
    </source>
</evidence>
<feature type="transmembrane region" description="Helical" evidence="10">
    <location>
        <begin position="32"/>
        <end position="51"/>
    </location>
</feature>
<gene>
    <name evidence="12" type="ORF">ENL31_01050</name>
</gene>
<comment type="subcellular location">
    <subcellularLocation>
        <location evidence="1">Membrane</location>
        <topology evidence="1">Multi-pass membrane protein</topology>
    </subcellularLocation>
</comment>
<organism evidence="12">
    <name type="scientific">Candidatus Aciduliprofundum boonei</name>
    <dbReference type="NCBI Taxonomy" id="379547"/>
    <lineage>
        <taxon>Archaea</taxon>
        <taxon>Methanobacteriati</taxon>
        <taxon>Thermoplasmatota</taxon>
        <taxon>DHVE2 group</taxon>
        <taxon>Candidatus Aciduliprofundum</taxon>
    </lineage>
</organism>
<feature type="transmembrane region" description="Helical" evidence="10">
    <location>
        <begin position="222"/>
        <end position="255"/>
    </location>
</feature>
<dbReference type="InterPro" id="IPR006153">
    <property type="entry name" value="Cation/H_exchanger_TM"/>
</dbReference>
<evidence type="ECO:0000256" key="10">
    <source>
        <dbReference type="SAM" id="Phobius"/>
    </source>
</evidence>
<feature type="domain" description="Cation/H+ exchanger transmembrane" evidence="11">
    <location>
        <begin position="12"/>
        <end position="395"/>
    </location>
</feature>
<evidence type="ECO:0000256" key="8">
    <source>
        <dbReference type="ARBA" id="ARBA00023136"/>
    </source>
</evidence>
<evidence type="ECO:0000256" key="7">
    <source>
        <dbReference type="ARBA" id="ARBA00023065"/>
    </source>
</evidence>
<evidence type="ECO:0000259" key="11">
    <source>
        <dbReference type="Pfam" id="PF00999"/>
    </source>
</evidence>
<name>A0A7J3T8Z6_9ARCH</name>
<dbReference type="GO" id="GO:1902600">
    <property type="term" value="P:proton transmembrane transport"/>
    <property type="evidence" value="ECO:0007669"/>
    <property type="project" value="InterPro"/>
</dbReference>
<feature type="transmembrane region" description="Helical" evidence="10">
    <location>
        <begin position="57"/>
        <end position="75"/>
    </location>
</feature>
<protein>
    <submittedName>
        <fullName evidence="12">Cation:proton antiporter</fullName>
    </submittedName>
</protein>
<comment type="caution">
    <text evidence="12">The sequence shown here is derived from an EMBL/GenBank/DDBJ whole genome shotgun (WGS) entry which is preliminary data.</text>
</comment>
<keyword evidence="2" id="KW-0813">Transport</keyword>
<dbReference type="GO" id="GO:0016020">
    <property type="term" value="C:membrane"/>
    <property type="evidence" value="ECO:0007669"/>
    <property type="project" value="UniProtKB-SubCell"/>
</dbReference>
<dbReference type="InterPro" id="IPR038770">
    <property type="entry name" value="Na+/solute_symporter_sf"/>
</dbReference>
<dbReference type="EMBL" id="DRTM01000081">
    <property type="protein sequence ID" value="HHE75699.1"/>
    <property type="molecule type" value="Genomic_DNA"/>
</dbReference>
<evidence type="ECO:0000256" key="4">
    <source>
        <dbReference type="ARBA" id="ARBA00022692"/>
    </source>
</evidence>
<dbReference type="GO" id="GO:0015297">
    <property type="term" value="F:antiporter activity"/>
    <property type="evidence" value="ECO:0007669"/>
    <property type="project" value="UniProtKB-KW"/>
</dbReference>
<reference evidence="12" key="1">
    <citation type="journal article" date="2020" name="mSystems">
        <title>Genome- and Community-Level Interaction Insights into Carbon Utilization and Element Cycling Functions of Hydrothermarchaeota in Hydrothermal Sediment.</title>
        <authorList>
            <person name="Zhou Z."/>
            <person name="Liu Y."/>
            <person name="Xu W."/>
            <person name="Pan J."/>
            <person name="Luo Z.H."/>
            <person name="Li M."/>
        </authorList>
    </citation>
    <scope>NUCLEOTIDE SEQUENCE [LARGE SCALE GENOMIC DNA]</scope>
    <source>
        <strain evidence="12">HyVt-85</strain>
    </source>
</reference>
<proteinExistence type="predicted"/>
<dbReference type="AlphaFoldDB" id="A0A7J3T8Z6"/>
<feature type="transmembrane region" description="Helical" evidence="10">
    <location>
        <begin position="117"/>
        <end position="136"/>
    </location>
</feature>
<keyword evidence="3" id="KW-0050">Antiport</keyword>
<feature type="transmembrane region" description="Helical" evidence="10">
    <location>
        <begin position="148"/>
        <end position="173"/>
    </location>
</feature>
<feature type="transmembrane region" description="Helical" evidence="10">
    <location>
        <begin position="6"/>
        <end position="25"/>
    </location>
</feature>
<evidence type="ECO:0000256" key="3">
    <source>
        <dbReference type="ARBA" id="ARBA00022449"/>
    </source>
</evidence>
<accession>A0A7J3T8Z6</accession>
<keyword evidence="6" id="KW-0915">Sodium</keyword>
<dbReference type="Gene3D" id="1.20.1530.20">
    <property type="match status" value="1"/>
</dbReference>
<feature type="transmembrane region" description="Helical" evidence="10">
    <location>
        <begin position="179"/>
        <end position="202"/>
    </location>
</feature>
<evidence type="ECO:0000256" key="5">
    <source>
        <dbReference type="ARBA" id="ARBA00022989"/>
    </source>
</evidence>
<feature type="transmembrane region" description="Helical" evidence="10">
    <location>
        <begin position="87"/>
        <end position="111"/>
    </location>
</feature>
<feature type="transmembrane region" description="Helical" evidence="10">
    <location>
        <begin position="310"/>
        <end position="330"/>
    </location>
</feature>
<keyword evidence="7" id="KW-0406">Ion transport</keyword>
<keyword evidence="4 10" id="KW-0812">Transmembrane</keyword>
<dbReference type="PANTHER" id="PTHR43562">
    <property type="entry name" value="NAPA-TYPE SODIUM/HYDROGEN ANTIPORTER"/>
    <property type="match status" value="1"/>
</dbReference>
<evidence type="ECO:0000256" key="1">
    <source>
        <dbReference type="ARBA" id="ARBA00004141"/>
    </source>
</evidence>
<dbReference type="PANTHER" id="PTHR43562:SF3">
    <property type="entry name" value="SODIUM ION_PROTON EXCHANGER (EUROFUNG)"/>
    <property type="match status" value="1"/>
</dbReference>
<dbReference type="Proteomes" id="UP000886130">
    <property type="component" value="Unassembled WGS sequence"/>
</dbReference>
<dbReference type="GO" id="GO:0006814">
    <property type="term" value="P:sodium ion transport"/>
    <property type="evidence" value="ECO:0007669"/>
    <property type="project" value="UniProtKB-KW"/>
</dbReference>
<sequence>MDLAHFFLTILLLIFLGRTLGLIFVKLKFQSLIGEVLGGLILSPLILGLIYPDDTLMLFSQFGILILMLLSGLLTDFRAFSENKNSSIVVGILGVIFSIILIFFTLTAFGIGFQSSLFISVVLSNTAVEVCATILIKSRASKKIHAIIMGASFVDDIIAVFLIGVVGSMTLGYEISLTSLILLSVKVILFIAITLILLPYLLERYSLIDKFVGSGPQREKVLLTYTILFAILMGIIAIYAGLQVVIGAYIAGLIIGKWGSRTSPMLKRRVAYEELINDLSSYSHALFTPLFFGYVGVSLGNVLREYGFNISYVALTIILSFVAIIAKFIGCGSGARISGMNLREAGYVGVAMGGRGALEMVLLTIGYEKGIISGPLFASIVIVTLFTVIITPVIFSLYERRFMASP</sequence>
<keyword evidence="9" id="KW-0739">Sodium transport</keyword>